<dbReference type="RefSeq" id="XP_058337971.1">
    <property type="nucleotide sequence ID" value="XM_058491247.1"/>
</dbReference>
<keyword evidence="3" id="KW-1185">Reference proteome</keyword>
<evidence type="ECO:0000313" key="2">
    <source>
        <dbReference type="EMBL" id="KAJ8653057.1"/>
    </source>
</evidence>
<accession>A0AAD7UUU7</accession>
<sequence length="1121" mass="128207">MTITPDIVRQAITSMVHDHAKTSLKNILKRLNLPTSDITDEHLARARTSSTIDKDATTSSGKLKKDHVPRGLNPAIDNILNIDEGTTGRKLNNDKPLRQSILRWISDMDIEAIFRAEVNGFTLDMLELDITQEDDAYRTVSTPFRSILKDTNDAAGIVPRLDAIAEKCTDLYHDMCKVIHLNMISYAAMNDHGSTMINIQQLRLNIDHQQSLLHQGFTSSDPQSSEDSKLLFSFQHIQYLYTNHFGMGSQAPTHSKYPLWKKIMGDGAQSFYGLSSQTANEVISTISTNVQNMYTGARITRSLLRSVIDVLLKRQLGDFSGHFDDKYPVFHASEDDCAVHRPMENECPAYRAIDDEYPIYQPMEEPCLLYQLHDDEDFPGTCINQDEEMTCHEVDTTANTLADLQLGAKDIDKSQTKLLSRRSKRNALHSKIKTTKKQLQKLEKLEKTESLTIAQIKKKEKTNERLKRLEDEMKQYNEEAKEATRTLPITKTQINTKEKKEGKRRDSQKKRRDQIRGLLMKICLQEEDVSANGINSFWEQPEDLSSKEIDIIVHIYNNIRPFLRHVYPSKCSIASQVPFCVLANAILKSANVTSEMRALVPHTSSGDIHALTITAKSLYENVNDLIPDFERRGINSARTATSRPNDTFSLVFSVDKINEKCEGHNLDWIRRIIMTSNGMARIIGKVRDRSRLVPQYQPAKFAPTIIQGSQSFLKSHIEELKIERQQLQESSDTTKSDLLSKKDDLQRIRHEPDNDHQVVRDLKQECRDLQSKLCDNDESLRVNKKTIAITKRSLNTKSNKDQKKDREKIVLSSDNPICLAPAHFMDITQLQSDEHQLGFTGVDYGFRTLATSVPMKEEQAKYHLDMLTSDHPPERFIRLPKAITLKSETIFDSTGERERRRKLEYKKQNTIQGKGVTEAERALSVCSMRKAVTPSQINDADKAITSQRRTVRAWYNGTYMKRATRQREYQTRKWKDRILARERKTISKRLKDQKPLTPPLKHRPIFMIGHAGMGYGSRIKGFLRYGGKWMREAHARYWPVAVVNEYRTSQVCAFCGHQVIRPASANQKRSRGASLCVNPRCVSYKNRHATSGRDQMAAANILIKGYARTQNVKIAPLEYDL</sequence>
<organism evidence="2 3">
    <name type="scientific">Lichtheimia ornata</name>
    <dbReference type="NCBI Taxonomy" id="688661"/>
    <lineage>
        <taxon>Eukaryota</taxon>
        <taxon>Fungi</taxon>
        <taxon>Fungi incertae sedis</taxon>
        <taxon>Mucoromycota</taxon>
        <taxon>Mucoromycotina</taxon>
        <taxon>Mucoromycetes</taxon>
        <taxon>Mucorales</taxon>
        <taxon>Lichtheimiaceae</taxon>
        <taxon>Lichtheimia</taxon>
    </lineage>
</organism>
<dbReference type="GeneID" id="83218678"/>
<evidence type="ECO:0000313" key="3">
    <source>
        <dbReference type="Proteomes" id="UP001234581"/>
    </source>
</evidence>
<feature type="compositionally biased region" description="Polar residues" evidence="1">
    <location>
        <begin position="48"/>
        <end position="61"/>
    </location>
</feature>
<proteinExistence type="predicted"/>
<reference evidence="2 3" key="1">
    <citation type="submission" date="2023-03" db="EMBL/GenBank/DDBJ databases">
        <title>Genome sequence of Lichtheimia ornata CBS 291.66.</title>
        <authorList>
            <person name="Mohabir J.T."/>
            <person name="Shea T.P."/>
            <person name="Kurbessoian T."/>
            <person name="Berby B."/>
            <person name="Fontaine J."/>
            <person name="Livny J."/>
            <person name="Gnirke A."/>
            <person name="Stajich J.E."/>
            <person name="Cuomo C.A."/>
        </authorList>
    </citation>
    <scope>NUCLEOTIDE SEQUENCE [LARGE SCALE GENOMIC DNA]</scope>
    <source>
        <strain evidence="2">CBS 291.66</strain>
    </source>
</reference>
<feature type="region of interest" description="Disordered" evidence="1">
    <location>
        <begin position="48"/>
        <end position="68"/>
    </location>
</feature>
<comment type="caution">
    <text evidence="2">The sequence shown here is derived from an EMBL/GenBank/DDBJ whole genome shotgun (WGS) entry which is preliminary data.</text>
</comment>
<dbReference type="Proteomes" id="UP001234581">
    <property type="component" value="Unassembled WGS sequence"/>
</dbReference>
<protein>
    <submittedName>
        <fullName evidence="2">Uncharacterized protein</fullName>
    </submittedName>
</protein>
<feature type="compositionally biased region" description="Basic and acidic residues" evidence="1">
    <location>
        <begin position="496"/>
        <end position="505"/>
    </location>
</feature>
<name>A0AAD7UUU7_9FUNG</name>
<feature type="region of interest" description="Disordered" evidence="1">
    <location>
        <begin position="724"/>
        <end position="756"/>
    </location>
</feature>
<dbReference type="EMBL" id="JARTCD010000086">
    <property type="protein sequence ID" value="KAJ8653057.1"/>
    <property type="molecule type" value="Genomic_DNA"/>
</dbReference>
<gene>
    <name evidence="2" type="ORF">O0I10_011277</name>
</gene>
<dbReference type="AlphaFoldDB" id="A0AAD7UUU7"/>
<feature type="region of interest" description="Disordered" evidence="1">
    <location>
        <begin position="478"/>
        <end position="512"/>
    </location>
</feature>
<evidence type="ECO:0000256" key="1">
    <source>
        <dbReference type="SAM" id="MobiDB-lite"/>
    </source>
</evidence>